<dbReference type="InterPro" id="IPR043502">
    <property type="entry name" value="DNA/RNA_pol_sf"/>
</dbReference>
<evidence type="ECO:0000313" key="3">
    <source>
        <dbReference type="Ensembl" id="ENSSSCP00065012007.1"/>
    </source>
</evidence>
<feature type="domain" description="Reverse transcriptase" evidence="2">
    <location>
        <begin position="89"/>
        <end position="214"/>
    </location>
</feature>
<dbReference type="GO" id="GO:0003964">
    <property type="term" value="F:RNA-directed DNA polymerase activity"/>
    <property type="evidence" value="ECO:0007669"/>
    <property type="project" value="UniProtKB-EC"/>
</dbReference>
<dbReference type="InterPro" id="IPR000477">
    <property type="entry name" value="RT_dom"/>
</dbReference>
<organism evidence="3 4">
    <name type="scientific">Sus scrofa</name>
    <name type="common">Pig</name>
    <dbReference type="NCBI Taxonomy" id="9823"/>
    <lineage>
        <taxon>Eukaryota</taxon>
        <taxon>Metazoa</taxon>
        <taxon>Chordata</taxon>
        <taxon>Craniata</taxon>
        <taxon>Vertebrata</taxon>
        <taxon>Euteleostomi</taxon>
        <taxon>Mammalia</taxon>
        <taxon>Eutheria</taxon>
        <taxon>Laurasiatheria</taxon>
        <taxon>Artiodactyla</taxon>
        <taxon>Suina</taxon>
        <taxon>Suidae</taxon>
        <taxon>Sus</taxon>
    </lineage>
</organism>
<dbReference type="EC" id="2.7.7.49" evidence="1"/>
<dbReference type="Pfam" id="PF00078">
    <property type="entry name" value="RVT_1"/>
    <property type="match status" value="1"/>
</dbReference>
<name>A0A8D1XZB2_PIG</name>
<dbReference type="PANTHER" id="PTHR19446">
    <property type="entry name" value="REVERSE TRANSCRIPTASES"/>
    <property type="match status" value="1"/>
</dbReference>
<dbReference type="SUPFAM" id="SSF56672">
    <property type="entry name" value="DNA/RNA polymerases"/>
    <property type="match status" value="1"/>
</dbReference>
<proteinExistence type="predicted"/>
<evidence type="ECO:0000313" key="4">
    <source>
        <dbReference type="Proteomes" id="UP000694725"/>
    </source>
</evidence>
<dbReference type="AlphaFoldDB" id="A0A8D1XZB2"/>
<protein>
    <recommendedName>
        <fullName evidence="1">RNA-directed DNA polymerase</fullName>
        <ecNumber evidence="1">2.7.7.49</ecNumber>
    </recommendedName>
</protein>
<dbReference type="Proteomes" id="UP000694725">
    <property type="component" value="Unplaced"/>
</dbReference>
<accession>A0A8D1XZB2</accession>
<evidence type="ECO:0000259" key="2">
    <source>
        <dbReference type="Pfam" id="PF00078"/>
    </source>
</evidence>
<sequence length="333" mass="38823">MDNFLESYSLPKLNQEETDQLNRLITRNEIEYVIKTLPTNKSPGPDGFTGESYQTYKEELVPILLKLFQKVEEERILPKTFYDATITLIPKPDKDNIKKENYQPISLMNIDAKTPNKMLANLIQQHIKKIIHHDQVGFIPGSQGWFNIRKSITIIHHINKRKVKNHMTISIDAEKASDKVQHPFMIKTLAKVGIQGTFLNIIKAIYDKPIANIILNGEKLRCLRNLYIELPYDPAIPLLGIYPDKTLLKRDTCTCMFIAALFTIARSWKQPICPQTDDWIRKMWYRYTMEYYSAIKKNDIMPFAATWMELETLILNEMSQKDKYHMISLITGI</sequence>
<evidence type="ECO:0000256" key="1">
    <source>
        <dbReference type="ARBA" id="ARBA00012493"/>
    </source>
</evidence>
<dbReference type="Ensembl" id="ENSSSCT00065029414.1">
    <property type="protein sequence ID" value="ENSSSCP00065012007.1"/>
    <property type="gene ID" value="ENSSSCG00065022125.1"/>
</dbReference>
<reference evidence="3" key="1">
    <citation type="submission" date="2025-08" db="UniProtKB">
        <authorList>
            <consortium name="Ensembl"/>
        </authorList>
    </citation>
    <scope>IDENTIFICATION</scope>
</reference>